<feature type="region of interest" description="Disordered" evidence="1">
    <location>
        <begin position="233"/>
        <end position="284"/>
    </location>
</feature>
<feature type="compositionally biased region" description="Gly residues" evidence="1">
    <location>
        <begin position="268"/>
        <end position="282"/>
    </location>
</feature>
<organism evidence="2 3">
    <name type="scientific">Ensete ventricosum</name>
    <name type="common">Abyssinian banana</name>
    <name type="synonym">Musa ensete</name>
    <dbReference type="NCBI Taxonomy" id="4639"/>
    <lineage>
        <taxon>Eukaryota</taxon>
        <taxon>Viridiplantae</taxon>
        <taxon>Streptophyta</taxon>
        <taxon>Embryophyta</taxon>
        <taxon>Tracheophyta</taxon>
        <taxon>Spermatophyta</taxon>
        <taxon>Magnoliopsida</taxon>
        <taxon>Liliopsida</taxon>
        <taxon>Zingiberales</taxon>
        <taxon>Musaceae</taxon>
        <taxon>Ensete</taxon>
    </lineage>
</organism>
<dbReference type="Proteomes" id="UP000287651">
    <property type="component" value="Unassembled WGS sequence"/>
</dbReference>
<dbReference type="AlphaFoldDB" id="A0A426YCE8"/>
<sequence>MLYPFPKIRIMGEIVHGEDVGEAGEEVFVVAALVFLVRRKRRLQLTPPVASDTAALILLVVVVADAAKAARGRCLRLYLRLCLHLAVPRKPAPHARPAVSQRLPACILEREMNSLAAYMAKKETIEEESMNTRTSKDPNLNVRSESKWDFWEIQERKKGGGFGDLEVAGAEDPPHWTGVEVEVVAGGGGRRRRELRRKRRRGIKDVGKVVAKGQGVGAAAAVEVIRGGGGRIRRRGGRERGEATIGVGEESVGSRGGAEDRGEEAGIPVGGGRRGGGGSGGEEGMEHGVRWVRAEEADGMGFHFNGALGGVHPTMTRVG</sequence>
<evidence type="ECO:0000313" key="2">
    <source>
        <dbReference type="EMBL" id="RRT49409.1"/>
    </source>
</evidence>
<reference evidence="2 3" key="1">
    <citation type="journal article" date="2014" name="Agronomy (Basel)">
        <title>A Draft Genome Sequence for Ensete ventricosum, the Drought-Tolerant Tree Against Hunger.</title>
        <authorList>
            <person name="Harrison J."/>
            <person name="Moore K.A."/>
            <person name="Paszkiewicz K."/>
            <person name="Jones T."/>
            <person name="Grant M."/>
            <person name="Ambacheew D."/>
            <person name="Muzemil S."/>
            <person name="Studholme D.J."/>
        </authorList>
    </citation>
    <scope>NUCLEOTIDE SEQUENCE [LARGE SCALE GENOMIC DNA]</scope>
</reference>
<evidence type="ECO:0000256" key="1">
    <source>
        <dbReference type="SAM" id="MobiDB-lite"/>
    </source>
</evidence>
<comment type="caution">
    <text evidence="2">The sequence shown here is derived from an EMBL/GenBank/DDBJ whole genome shotgun (WGS) entry which is preliminary data.</text>
</comment>
<evidence type="ECO:0000313" key="3">
    <source>
        <dbReference type="Proteomes" id="UP000287651"/>
    </source>
</evidence>
<gene>
    <name evidence="2" type="ORF">B296_00028760</name>
</gene>
<name>A0A426YCE8_ENSVE</name>
<accession>A0A426YCE8</accession>
<proteinExistence type="predicted"/>
<dbReference type="EMBL" id="AMZH03013365">
    <property type="protein sequence ID" value="RRT49409.1"/>
    <property type="molecule type" value="Genomic_DNA"/>
</dbReference>
<protein>
    <submittedName>
        <fullName evidence="2">Uncharacterized protein</fullName>
    </submittedName>
</protein>